<evidence type="ECO:0000313" key="2">
    <source>
        <dbReference type="Proteomes" id="UP000244005"/>
    </source>
</evidence>
<gene>
    <name evidence="1" type="ORF">MARPO_0003s0066</name>
</gene>
<proteinExistence type="predicted"/>
<keyword evidence="2" id="KW-1185">Reference proteome</keyword>
<protein>
    <submittedName>
        <fullName evidence="1">Uncharacterized protein</fullName>
    </submittedName>
</protein>
<reference evidence="2" key="1">
    <citation type="journal article" date="2017" name="Cell">
        <title>Insights into land plant evolution garnered from the Marchantia polymorpha genome.</title>
        <authorList>
            <person name="Bowman J.L."/>
            <person name="Kohchi T."/>
            <person name="Yamato K.T."/>
            <person name="Jenkins J."/>
            <person name="Shu S."/>
            <person name="Ishizaki K."/>
            <person name="Yamaoka S."/>
            <person name="Nishihama R."/>
            <person name="Nakamura Y."/>
            <person name="Berger F."/>
            <person name="Adam C."/>
            <person name="Aki S.S."/>
            <person name="Althoff F."/>
            <person name="Araki T."/>
            <person name="Arteaga-Vazquez M.A."/>
            <person name="Balasubrmanian S."/>
            <person name="Barry K."/>
            <person name="Bauer D."/>
            <person name="Boehm C.R."/>
            <person name="Briginshaw L."/>
            <person name="Caballero-Perez J."/>
            <person name="Catarino B."/>
            <person name="Chen F."/>
            <person name="Chiyoda S."/>
            <person name="Chovatia M."/>
            <person name="Davies K.M."/>
            <person name="Delmans M."/>
            <person name="Demura T."/>
            <person name="Dierschke T."/>
            <person name="Dolan L."/>
            <person name="Dorantes-Acosta A.E."/>
            <person name="Eklund D.M."/>
            <person name="Florent S.N."/>
            <person name="Flores-Sandoval E."/>
            <person name="Fujiyama A."/>
            <person name="Fukuzawa H."/>
            <person name="Galik B."/>
            <person name="Grimanelli D."/>
            <person name="Grimwood J."/>
            <person name="Grossniklaus U."/>
            <person name="Hamada T."/>
            <person name="Haseloff J."/>
            <person name="Hetherington A.J."/>
            <person name="Higo A."/>
            <person name="Hirakawa Y."/>
            <person name="Hundley H.N."/>
            <person name="Ikeda Y."/>
            <person name="Inoue K."/>
            <person name="Inoue S.I."/>
            <person name="Ishida S."/>
            <person name="Jia Q."/>
            <person name="Kakita M."/>
            <person name="Kanazawa T."/>
            <person name="Kawai Y."/>
            <person name="Kawashima T."/>
            <person name="Kennedy M."/>
            <person name="Kinose K."/>
            <person name="Kinoshita T."/>
            <person name="Kohara Y."/>
            <person name="Koide E."/>
            <person name="Komatsu K."/>
            <person name="Kopischke S."/>
            <person name="Kubo M."/>
            <person name="Kyozuka J."/>
            <person name="Lagercrantz U."/>
            <person name="Lin S.S."/>
            <person name="Lindquist E."/>
            <person name="Lipzen A.M."/>
            <person name="Lu C.W."/>
            <person name="De Luna E."/>
            <person name="Martienssen R.A."/>
            <person name="Minamino N."/>
            <person name="Mizutani M."/>
            <person name="Mizutani M."/>
            <person name="Mochizuki N."/>
            <person name="Monte I."/>
            <person name="Mosher R."/>
            <person name="Nagasaki H."/>
            <person name="Nakagami H."/>
            <person name="Naramoto S."/>
            <person name="Nishitani K."/>
            <person name="Ohtani M."/>
            <person name="Okamoto T."/>
            <person name="Okumura M."/>
            <person name="Phillips J."/>
            <person name="Pollak B."/>
            <person name="Reinders A."/>
            <person name="Rovekamp M."/>
            <person name="Sano R."/>
            <person name="Sawa S."/>
            <person name="Schmid M.W."/>
            <person name="Shirakawa M."/>
            <person name="Solano R."/>
            <person name="Spunde A."/>
            <person name="Suetsugu N."/>
            <person name="Sugano S."/>
            <person name="Sugiyama A."/>
            <person name="Sun R."/>
            <person name="Suzuki Y."/>
            <person name="Takenaka M."/>
            <person name="Takezawa D."/>
            <person name="Tomogane H."/>
            <person name="Tsuzuki M."/>
            <person name="Ueda T."/>
            <person name="Umeda M."/>
            <person name="Ward J.M."/>
            <person name="Watanabe Y."/>
            <person name="Yazaki K."/>
            <person name="Yokoyama R."/>
            <person name="Yoshitake Y."/>
            <person name="Yotsui I."/>
            <person name="Zachgo S."/>
            <person name="Schmutz J."/>
        </authorList>
    </citation>
    <scope>NUCLEOTIDE SEQUENCE [LARGE SCALE GENOMIC DNA]</scope>
    <source>
        <strain evidence="2">Tak-1</strain>
    </source>
</reference>
<dbReference type="EMBL" id="KZ772675">
    <property type="protein sequence ID" value="PTQ49164.1"/>
    <property type="molecule type" value="Genomic_DNA"/>
</dbReference>
<dbReference type="Proteomes" id="UP000244005">
    <property type="component" value="Unassembled WGS sequence"/>
</dbReference>
<name>A0A2R6XSS6_MARPO</name>
<accession>A0A2R6XSS6</accession>
<organism evidence="1 2">
    <name type="scientific">Marchantia polymorpha</name>
    <name type="common">Common liverwort</name>
    <name type="synonym">Marchantia aquatica</name>
    <dbReference type="NCBI Taxonomy" id="3197"/>
    <lineage>
        <taxon>Eukaryota</taxon>
        <taxon>Viridiplantae</taxon>
        <taxon>Streptophyta</taxon>
        <taxon>Embryophyta</taxon>
        <taxon>Marchantiophyta</taxon>
        <taxon>Marchantiopsida</taxon>
        <taxon>Marchantiidae</taxon>
        <taxon>Marchantiales</taxon>
        <taxon>Marchantiaceae</taxon>
        <taxon>Marchantia</taxon>
    </lineage>
</organism>
<dbReference type="AlphaFoldDB" id="A0A2R6XSS6"/>
<evidence type="ECO:0000313" key="1">
    <source>
        <dbReference type="EMBL" id="PTQ49164.1"/>
    </source>
</evidence>
<sequence>MRPPLGCFNPLPSTPLYQISTSSLPSRPSFLSSIIYDLHEPCQSFSDHLFSPSRSLTILLTPSLSFSQLDHSSSSKIPSSLALSCLDIHARGEVSATWSPPTLLYVLLSILASILPHLPSQIDAGIEKAVRRHDMPSSLLHEHFRNSERILLLASGPFHSIPFHSIPSKKGLISPGFLFPAWHTSMPCGLMTLHAETVQLTQIPEHCRIVSVAHAVSSRSHKPRH</sequence>